<proteinExistence type="predicted"/>
<evidence type="ECO:0000313" key="1">
    <source>
        <dbReference type="EMBL" id="OGB74566.1"/>
    </source>
</evidence>
<reference evidence="1 2" key="1">
    <citation type="journal article" date="2016" name="Nat. Commun.">
        <title>Thousands of microbial genomes shed light on interconnected biogeochemical processes in an aquifer system.</title>
        <authorList>
            <person name="Anantharaman K."/>
            <person name="Brown C.T."/>
            <person name="Hug L.A."/>
            <person name="Sharon I."/>
            <person name="Castelle C.J."/>
            <person name="Probst A.J."/>
            <person name="Thomas B.C."/>
            <person name="Singh A."/>
            <person name="Wilkins M.J."/>
            <person name="Karaoz U."/>
            <person name="Brodie E.L."/>
            <person name="Williams K.H."/>
            <person name="Hubbard S.S."/>
            <person name="Banfield J.F."/>
        </authorList>
    </citation>
    <scope>NUCLEOTIDE SEQUENCE [LARGE SCALE GENOMIC DNA]</scope>
</reference>
<protein>
    <submittedName>
        <fullName evidence="1">Uncharacterized protein</fullName>
    </submittedName>
</protein>
<accession>A0A1F4NTA2</accession>
<dbReference type="STRING" id="1798535.A2V68_03115"/>
<dbReference type="EMBL" id="META01000001">
    <property type="protein sequence ID" value="OGB74566.1"/>
    <property type="molecule type" value="Genomic_DNA"/>
</dbReference>
<comment type="caution">
    <text evidence="1">The sequence shown here is derived from an EMBL/GenBank/DDBJ whole genome shotgun (WGS) entry which is preliminary data.</text>
</comment>
<dbReference type="Proteomes" id="UP000176651">
    <property type="component" value="Unassembled WGS sequence"/>
</dbReference>
<evidence type="ECO:0000313" key="2">
    <source>
        <dbReference type="Proteomes" id="UP000176651"/>
    </source>
</evidence>
<sequence>MTGATASLDITILARINARRISIMDTATKDQTPAERMEGLIDRFASKREGYTIGIIQHLAMLAASFGYWEAVDRALQYFIKHGMSDYAQRVASYRTGSKAQLSREERIELVRHARSVQDALKIASALGITVLVAEELVQRAIGTGNLEAALEAAKYREEHPLLTKAEKTALVENALPKGGGDFGEKVAVIARELGLLQEFRECILGIAITQGCIEPAVMATLHDPAAPAEGNDLDPTECEDLLASMEARCDRWS</sequence>
<name>A0A1F4NTA2_UNCK3</name>
<gene>
    <name evidence="1" type="ORF">A2V68_03115</name>
</gene>
<dbReference type="AlphaFoldDB" id="A0A1F4NTA2"/>
<organism evidence="1 2">
    <name type="scientific">candidate division Kazan bacterium RBG_13_50_9</name>
    <dbReference type="NCBI Taxonomy" id="1798535"/>
    <lineage>
        <taxon>Bacteria</taxon>
        <taxon>Bacteria division Kazan-3B-28</taxon>
    </lineage>
</organism>